<dbReference type="SUPFAM" id="SSF48008">
    <property type="entry name" value="GntR ligand-binding domain-like"/>
    <property type="match status" value="1"/>
</dbReference>
<dbReference type="GO" id="GO:0003677">
    <property type="term" value="F:DNA binding"/>
    <property type="evidence" value="ECO:0007669"/>
    <property type="project" value="UniProtKB-KW"/>
</dbReference>
<dbReference type="InterPro" id="IPR008920">
    <property type="entry name" value="TF_FadR/GntR_C"/>
</dbReference>
<dbReference type="OrthoDB" id="8638122at2"/>
<evidence type="ECO:0000313" key="5">
    <source>
        <dbReference type="EMBL" id="TDE34518.1"/>
    </source>
</evidence>
<organism evidence="5 6">
    <name type="scientific">Antarcticimicrobium sediminis</name>
    <dbReference type="NCBI Taxonomy" id="2546227"/>
    <lineage>
        <taxon>Bacteria</taxon>
        <taxon>Pseudomonadati</taxon>
        <taxon>Pseudomonadota</taxon>
        <taxon>Alphaproteobacteria</taxon>
        <taxon>Rhodobacterales</taxon>
        <taxon>Paracoccaceae</taxon>
        <taxon>Antarcticimicrobium</taxon>
    </lineage>
</organism>
<dbReference type="SUPFAM" id="SSF46785">
    <property type="entry name" value="Winged helix' DNA-binding domain"/>
    <property type="match status" value="1"/>
</dbReference>
<reference evidence="5 6" key="1">
    <citation type="submission" date="2019-03" db="EMBL/GenBank/DDBJ databases">
        <authorList>
            <person name="Zhang S."/>
        </authorList>
    </citation>
    <scope>NUCLEOTIDE SEQUENCE [LARGE SCALE GENOMIC DNA]</scope>
    <source>
        <strain evidence="5 6">S4J41</strain>
    </source>
</reference>
<dbReference type="Gene3D" id="1.20.120.530">
    <property type="entry name" value="GntR ligand-binding domain-like"/>
    <property type="match status" value="1"/>
</dbReference>
<dbReference type="SMART" id="SM00345">
    <property type="entry name" value="HTH_GNTR"/>
    <property type="match status" value="1"/>
</dbReference>
<evidence type="ECO:0000259" key="4">
    <source>
        <dbReference type="PROSITE" id="PS50949"/>
    </source>
</evidence>
<dbReference type="Pfam" id="PF07729">
    <property type="entry name" value="FCD"/>
    <property type="match status" value="1"/>
</dbReference>
<keyword evidence="1" id="KW-0805">Transcription regulation</keyword>
<dbReference type="GO" id="GO:0003700">
    <property type="term" value="F:DNA-binding transcription factor activity"/>
    <property type="evidence" value="ECO:0007669"/>
    <property type="project" value="InterPro"/>
</dbReference>
<dbReference type="PANTHER" id="PTHR43537">
    <property type="entry name" value="TRANSCRIPTIONAL REGULATOR, GNTR FAMILY"/>
    <property type="match status" value="1"/>
</dbReference>
<evidence type="ECO:0000256" key="2">
    <source>
        <dbReference type="ARBA" id="ARBA00023125"/>
    </source>
</evidence>
<keyword evidence="2" id="KW-0238">DNA-binding</keyword>
<keyword evidence="3" id="KW-0804">Transcription</keyword>
<accession>A0A4R5EJ89</accession>
<sequence length="233" mass="26153">MTNIDKASHPDSALFSELPSADLASRIADQVLQAIGDGRLIPGQKVAEAQLAREMGTSRAPVREALRLLESQGLIVSHPRRGFFVHSYDADELDDIYDLRECLELHAAEAAVARITDADVDRLAAQVELLKRLAQDGQMQEQVTQDYEFHRMLCALGDNMRVVRLFDQIATQLRAGIALLGRNYDDPWEIAQSHDVLIDALRQKDAARLRSELKEHLEEARFQVVALFRNDNG</sequence>
<feature type="domain" description="HTH gntR-type" evidence="4">
    <location>
        <begin position="21"/>
        <end position="88"/>
    </location>
</feature>
<evidence type="ECO:0000313" key="6">
    <source>
        <dbReference type="Proteomes" id="UP000294662"/>
    </source>
</evidence>
<dbReference type="Pfam" id="PF00392">
    <property type="entry name" value="GntR"/>
    <property type="match status" value="1"/>
</dbReference>
<dbReference type="InterPro" id="IPR036390">
    <property type="entry name" value="WH_DNA-bd_sf"/>
</dbReference>
<keyword evidence="6" id="KW-1185">Reference proteome</keyword>
<dbReference type="AlphaFoldDB" id="A0A4R5EJ89"/>
<gene>
    <name evidence="5" type="ORF">E1B25_19510</name>
</gene>
<dbReference type="InterPro" id="IPR000524">
    <property type="entry name" value="Tscrpt_reg_HTH_GntR"/>
</dbReference>
<dbReference type="InterPro" id="IPR011711">
    <property type="entry name" value="GntR_C"/>
</dbReference>
<dbReference type="SMART" id="SM00895">
    <property type="entry name" value="FCD"/>
    <property type="match status" value="1"/>
</dbReference>
<dbReference type="PRINTS" id="PR00035">
    <property type="entry name" value="HTHGNTR"/>
</dbReference>
<name>A0A4R5EJ89_9RHOB</name>
<evidence type="ECO:0000256" key="3">
    <source>
        <dbReference type="ARBA" id="ARBA00023163"/>
    </source>
</evidence>
<dbReference type="Gene3D" id="1.10.10.10">
    <property type="entry name" value="Winged helix-like DNA-binding domain superfamily/Winged helix DNA-binding domain"/>
    <property type="match status" value="1"/>
</dbReference>
<dbReference type="InterPro" id="IPR036388">
    <property type="entry name" value="WH-like_DNA-bd_sf"/>
</dbReference>
<dbReference type="PROSITE" id="PS50949">
    <property type="entry name" value="HTH_GNTR"/>
    <property type="match status" value="1"/>
</dbReference>
<dbReference type="CDD" id="cd07377">
    <property type="entry name" value="WHTH_GntR"/>
    <property type="match status" value="1"/>
</dbReference>
<dbReference type="EMBL" id="SMFP01000019">
    <property type="protein sequence ID" value="TDE34518.1"/>
    <property type="molecule type" value="Genomic_DNA"/>
</dbReference>
<comment type="caution">
    <text evidence="5">The sequence shown here is derived from an EMBL/GenBank/DDBJ whole genome shotgun (WGS) entry which is preliminary data.</text>
</comment>
<dbReference type="RefSeq" id="WP_132831256.1">
    <property type="nucleotide sequence ID" value="NZ_SMFP01000019.1"/>
</dbReference>
<proteinExistence type="predicted"/>
<dbReference type="PANTHER" id="PTHR43537:SF5">
    <property type="entry name" value="UXU OPERON TRANSCRIPTIONAL REGULATOR"/>
    <property type="match status" value="1"/>
</dbReference>
<protein>
    <submittedName>
        <fullName evidence="5">GntR family transcriptional regulator</fullName>
    </submittedName>
</protein>
<dbReference type="Proteomes" id="UP000294662">
    <property type="component" value="Unassembled WGS sequence"/>
</dbReference>
<evidence type="ECO:0000256" key="1">
    <source>
        <dbReference type="ARBA" id="ARBA00023015"/>
    </source>
</evidence>